<dbReference type="Gene3D" id="1.10.3730.20">
    <property type="match status" value="1"/>
</dbReference>
<feature type="transmembrane region" description="Helical" evidence="6">
    <location>
        <begin position="30"/>
        <end position="49"/>
    </location>
</feature>
<feature type="domain" description="EamA" evidence="7">
    <location>
        <begin position="151"/>
        <end position="289"/>
    </location>
</feature>
<feature type="transmembrane region" description="Helical" evidence="6">
    <location>
        <begin position="118"/>
        <end position="138"/>
    </location>
</feature>
<feature type="transmembrane region" description="Helical" evidence="6">
    <location>
        <begin position="250"/>
        <end position="266"/>
    </location>
</feature>
<dbReference type="InterPro" id="IPR000620">
    <property type="entry name" value="EamA_dom"/>
</dbReference>
<dbReference type="RefSeq" id="WP_194110228.1">
    <property type="nucleotide sequence ID" value="NZ_JADFFL010000002.1"/>
</dbReference>
<gene>
    <name evidence="8" type="ORF">IRJ16_03910</name>
</gene>
<feature type="transmembrane region" description="Helical" evidence="6">
    <location>
        <begin position="272"/>
        <end position="290"/>
    </location>
</feature>
<name>A0A929KV60_9SPHI</name>
<reference evidence="8" key="1">
    <citation type="submission" date="2020-10" db="EMBL/GenBank/DDBJ databases">
        <title>Mucilaginibacter mali sp. nov., isolated from rhizosphere soil of apple orchard.</title>
        <authorList>
            <person name="Lee J.-S."/>
            <person name="Kim H.S."/>
            <person name="Kim J.-S."/>
        </authorList>
    </citation>
    <scope>NUCLEOTIDE SEQUENCE</scope>
    <source>
        <strain evidence="8">KCTC 22746</strain>
    </source>
</reference>
<dbReference type="GO" id="GO:0016020">
    <property type="term" value="C:membrane"/>
    <property type="evidence" value="ECO:0007669"/>
    <property type="project" value="UniProtKB-SubCell"/>
</dbReference>
<evidence type="ECO:0000256" key="1">
    <source>
        <dbReference type="ARBA" id="ARBA00004141"/>
    </source>
</evidence>
<dbReference type="EMBL" id="JADFFL010000002">
    <property type="protein sequence ID" value="MBE9661018.1"/>
    <property type="molecule type" value="Genomic_DNA"/>
</dbReference>
<accession>A0A929KV60</accession>
<feature type="transmembrane region" description="Helical" evidence="6">
    <location>
        <begin position="182"/>
        <end position="200"/>
    </location>
</feature>
<evidence type="ECO:0000259" key="7">
    <source>
        <dbReference type="Pfam" id="PF00892"/>
    </source>
</evidence>
<feature type="domain" description="EamA" evidence="7">
    <location>
        <begin position="5"/>
        <end position="134"/>
    </location>
</feature>
<organism evidence="8 9">
    <name type="scientific">Mucilaginibacter myungsuensis</name>
    <dbReference type="NCBI Taxonomy" id="649104"/>
    <lineage>
        <taxon>Bacteria</taxon>
        <taxon>Pseudomonadati</taxon>
        <taxon>Bacteroidota</taxon>
        <taxon>Sphingobacteriia</taxon>
        <taxon>Sphingobacteriales</taxon>
        <taxon>Sphingobacteriaceae</taxon>
        <taxon>Mucilaginibacter</taxon>
    </lineage>
</organism>
<dbReference type="Pfam" id="PF00892">
    <property type="entry name" value="EamA"/>
    <property type="match status" value="2"/>
</dbReference>
<dbReference type="SUPFAM" id="SSF103481">
    <property type="entry name" value="Multidrug resistance efflux transporter EmrE"/>
    <property type="match status" value="2"/>
</dbReference>
<keyword evidence="4 6" id="KW-1133">Transmembrane helix</keyword>
<keyword evidence="5 6" id="KW-0472">Membrane</keyword>
<dbReference type="PANTHER" id="PTHR32322">
    <property type="entry name" value="INNER MEMBRANE TRANSPORTER"/>
    <property type="match status" value="1"/>
</dbReference>
<evidence type="ECO:0000256" key="4">
    <source>
        <dbReference type="ARBA" id="ARBA00022989"/>
    </source>
</evidence>
<proteinExistence type="inferred from homology"/>
<feature type="transmembrane region" description="Helical" evidence="6">
    <location>
        <begin position="61"/>
        <end position="82"/>
    </location>
</feature>
<keyword evidence="3 6" id="KW-0812">Transmembrane</keyword>
<keyword evidence="9" id="KW-1185">Reference proteome</keyword>
<evidence type="ECO:0000313" key="8">
    <source>
        <dbReference type="EMBL" id="MBE9661018.1"/>
    </source>
</evidence>
<feature type="transmembrane region" description="Helical" evidence="6">
    <location>
        <begin position="88"/>
        <end position="106"/>
    </location>
</feature>
<evidence type="ECO:0000313" key="9">
    <source>
        <dbReference type="Proteomes" id="UP000622475"/>
    </source>
</evidence>
<dbReference type="PANTHER" id="PTHR32322:SF2">
    <property type="entry name" value="EAMA DOMAIN-CONTAINING PROTEIN"/>
    <property type="match status" value="1"/>
</dbReference>
<evidence type="ECO:0000256" key="6">
    <source>
        <dbReference type="SAM" id="Phobius"/>
    </source>
</evidence>
<evidence type="ECO:0000256" key="5">
    <source>
        <dbReference type="ARBA" id="ARBA00023136"/>
    </source>
</evidence>
<protein>
    <submittedName>
        <fullName evidence="8">EamA family transporter</fullName>
    </submittedName>
</protein>
<dbReference type="AlphaFoldDB" id="A0A929KV60"/>
<evidence type="ECO:0000256" key="3">
    <source>
        <dbReference type="ARBA" id="ARBA00022692"/>
    </source>
</evidence>
<feature type="transmembrane region" description="Helical" evidence="6">
    <location>
        <begin position="220"/>
        <end position="238"/>
    </location>
</feature>
<comment type="subcellular location">
    <subcellularLocation>
        <location evidence="1">Membrane</location>
        <topology evidence="1">Multi-pass membrane protein</topology>
    </subcellularLocation>
</comment>
<comment type="similarity">
    <text evidence="2">Belongs to the EamA transporter family.</text>
</comment>
<feature type="transmembrane region" description="Helical" evidence="6">
    <location>
        <begin position="150"/>
        <end position="170"/>
    </location>
</feature>
<dbReference type="Proteomes" id="UP000622475">
    <property type="component" value="Unassembled WGS sequence"/>
</dbReference>
<sequence>MIAVAFATVYVVWGSTYFFIQKALVGLHPFLLGSMRFLASGTIMMLWCVIRKEKIWSVQAIKMAAITGIMLLSVGNGIVIWVEQFMPSAVVAITVSAAPIWFVLLDKPHWKENFSDRSTIIGLIVGFMGVLLLFGQQLIGSLDQIDSRTIIGLALLIIGSMSWAGGSLYAKAHPTGASATVNTAWQMLIGGLAFVPGIFITGEWERTDWAAVPTASWLSILYLILMGSIAAYSAYVWLLQVRPATQVSTYAYVNPVIAVILGVAFANEHISTLQIAGLGVILLSVLLINLNKYRKAA</sequence>
<comment type="caution">
    <text evidence="8">The sequence shown here is derived from an EMBL/GenBank/DDBJ whole genome shotgun (WGS) entry which is preliminary data.</text>
</comment>
<dbReference type="InterPro" id="IPR037185">
    <property type="entry name" value="EmrE-like"/>
</dbReference>
<evidence type="ECO:0000256" key="2">
    <source>
        <dbReference type="ARBA" id="ARBA00007362"/>
    </source>
</evidence>
<dbReference type="InterPro" id="IPR050638">
    <property type="entry name" value="AA-Vitamin_Transporters"/>
</dbReference>